<dbReference type="AlphaFoldDB" id="A0A2U1T6G5"/>
<feature type="transmembrane region" description="Helical" evidence="1">
    <location>
        <begin position="9"/>
        <end position="26"/>
    </location>
</feature>
<comment type="caution">
    <text evidence="2">The sequence shown here is derived from an EMBL/GenBank/DDBJ whole genome shotgun (WGS) entry which is preliminary data.</text>
</comment>
<keyword evidence="1" id="KW-0472">Membrane</keyword>
<evidence type="ECO:0008006" key="4">
    <source>
        <dbReference type="Google" id="ProtNLM"/>
    </source>
</evidence>
<reference evidence="3" key="1">
    <citation type="submission" date="2018-04" db="EMBL/GenBank/DDBJ databases">
        <authorList>
            <person name="Liu S."/>
            <person name="Wang Z."/>
            <person name="Li J."/>
        </authorList>
    </citation>
    <scope>NUCLEOTIDE SEQUENCE [LARGE SCALE GENOMIC DNA]</scope>
    <source>
        <strain evidence="3">2189</strain>
    </source>
</reference>
<sequence>MALKQVRSPYVLAGGFVFFIAGFSVLPLPAAPVTLVVFAMLFSVAELLVSPTLDEVTAQLRREGAGLTRAYGMTATFAGVALLTGASAGGALTKASVPRGPLST</sequence>
<feature type="transmembrane region" description="Helical" evidence="1">
    <location>
        <begin position="32"/>
        <end position="49"/>
    </location>
</feature>
<evidence type="ECO:0000313" key="2">
    <source>
        <dbReference type="EMBL" id="PWC01610.1"/>
    </source>
</evidence>
<name>A0A2U1T6G5_9CORY</name>
<evidence type="ECO:0000256" key="1">
    <source>
        <dbReference type="SAM" id="Phobius"/>
    </source>
</evidence>
<organism evidence="2 3">
    <name type="scientific">Corynebacterium yudongzhengii</name>
    <dbReference type="NCBI Taxonomy" id="2080740"/>
    <lineage>
        <taxon>Bacteria</taxon>
        <taxon>Bacillati</taxon>
        <taxon>Actinomycetota</taxon>
        <taxon>Actinomycetes</taxon>
        <taxon>Mycobacteriales</taxon>
        <taxon>Corynebacteriaceae</taxon>
        <taxon>Corynebacterium</taxon>
    </lineage>
</organism>
<dbReference type="KEGG" id="cyz:C3B44_03980"/>
<accession>A0A2U1T6G5</accession>
<dbReference type="Proteomes" id="UP000244989">
    <property type="component" value="Unassembled WGS sequence"/>
</dbReference>
<dbReference type="RefSeq" id="WP_108431243.1">
    <property type="nucleotide sequence ID" value="NZ_CP026947.1"/>
</dbReference>
<keyword evidence="1" id="KW-1133">Transmembrane helix</keyword>
<protein>
    <recommendedName>
        <fullName evidence="4">MFS transporter</fullName>
    </recommendedName>
</protein>
<keyword evidence="3" id="KW-1185">Reference proteome</keyword>
<keyword evidence="1" id="KW-0812">Transmembrane</keyword>
<proteinExistence type="predicted"/>
<dbReference type="EMBL" id="QEEZ01000010">
    <property type="protein sequence ID" value="PWC01610.1"/>
    <property type="molecule type" value="Genomic_DNA"/>
</dbReference>
<evidence type="ECO:0000313" key="3">
    <source>
        <dbReference type="Proteomes" id="UP000244989"/>
    </source>
</evidence>
<feature type="transmembrane region" description="Helical" evidence="1">
    <location>
        <begin position="70"/>
        <end position="92"/>
    </location>
</feature>
<gene>
    <name evidence="2" type="ORF">DF222_06640</name>
</gene>